<dbReference type="Gene3D" id="2.20.70.10">
    <property type="match status" value="1"/>
</dbReference>
<evidence type="ECO:0008006" key="9">
    <source>
        <dbReference type="Google" id="ProtNLM"/>
    </source>
</evidence>
<dbReference type="OrthoDB" id="410044at2759"/>
<dbReference type="SUPFAM" id="SSF54928">
    <property type="entry name" value="RNA-binding domain, RBD"/>
    <property type="match status" value="2"/>
</dbReference>
<evidence type="ECO:0000313" key="7">
    <source>
        <dbReference type="EMBL" id="KAF9594363.1"/>
    </source>
</evidence>
<comment type="caution">
    <text evidence="7">The sequence shown here is derived from an EMBL/GenBank/DDBJ whole genome shotgun (WGS) entry which is preliminary data.</text>
</comment>
<feature type="compositionally biased region" description="Basic and acidic residues" evidence="4">
    <location>
        <begin position="562"/>
        <end position="571"/>
    </location>
</feature>
<dbReference type="InterPro" id="IPR000504">
    <property type="entry name" value="RRM_dom"/>
</dbReference>
<dbReference type="InterPro" id="IPR012677">
    <property type="entry name" value="Nucleotide-bd_a/b_plait_sf"/>
</dbReference>
<evidence type="ECO:0000259" key="6">
    <source>
        <dbReference type="PROSITE" id="PS50102"/>
    </source>
</evidence>
<feature type="region of interest" description="Disordered" evidence="4">
    <location>
        <begin position="540"/>
        <end position="602"/>
    </location>
</feature>
<dbReference type="Pfam" id="PF00397">
    <property type="entry name" value="WW"/>
    <property type="match status" value="1"/>
</dbReference>
<keyword evidence="2 3" id="KW-0694">RNA-binding</keyword>
<keyword evidence="8" id="KW-1185">Reference proteome</keyword>
<evidence type="ECO:0000259" key="5">
    <source>
        <dbReference type="PROSITE" id="PS50020"/>
    </source>
</evidence>
<dbReference type="Proteomes" id="UP000631114">
    <property type="component" value="Unassembled WGS sequence"/>
</dbReference>
<dbReference type="PROSITE" id="PS50102">
    <property type="entry name" value="RRM"/>
    <property type="match status" value="2"/>
</dbReference>
<sequence length="688" mass="76821">MDNNNPGGPFLDRKRPFPFSDNGGYVKLYVGSIPRTASADDVGPFFEEYGKVLEVFIMKDKRSGQQQVAIDSEAILRKKWLAVGSILCWMCINFAFVKLISLGTEDVCNLGCCFVKYETLEEAERAMKALHNQYTFPGELGPIQVRYADGEQERLDDKQYEYMEATKAPCLGGCTFIFLSTYFLESGDVYDLPKAKKTSNISTENGQFTSASAIGKKLFIVNLNKQAIEKDVEKIFSPYGLVEDIFLLRDEMKQSRGSGFVEFLHRDMAVAAMNALNGTYVMEGCDQPLLVRFAHPKRSKFGEHRNDNAVFSSGFGPKFHAPRSIRPAPNHGDAIDRDVQPNVCSLSQAHDFASHSVAESGVVPNPATMKSHIIVTAQGIFSRLWSKLYKTNRLREPSPNRKLLKPDTSDEKGTSTLARNKGNEQELLVEQTDEKKVSPGHHLVPLEKPLHPSLQLVPSLQLQTQDTPASSKIQASPFPVQQLGQLQIQTEDVPSTVSQRKKCVPAIQQQSAKPLQQLADQSAQIPAPQEQVLQGIFQSAHQAPSQGHEQLHLMQHPSQTPVEERKSRDGEQQQQEAARTAGTLPTSETFSVRSQTAPPTCEWSEHNCPDGCKYYYNCITKESRWEKPNFSVTQSKEVQLQKTISDQQRLQIHQTSSLELDGTVVCRMSGRNMTAAAHSEIMEKRKVA</sequence>
<organism evidence="7 8">
    <name type="scientific">Coptis chinensis</name>
    <dbReference type="NCBI Taxonomy" id="261450"/>
    <lineage>
        <taxon>Eukaryota</taxon>
        <taxon>Viridiplantae</taxon>
        <taxon>Streptophyta</taxon>
        <taxon>Embryophyta</taxon>
        <taxon>Tracheophyta</taxon>
        <taxon>Spermatophyta</taxon>
        <taxon>Magnoliopsida</taxon>
        <taxon>Ranunculales</taxon>
        <taxon>Ranunculaceae</taxon>
        <taxon>Coptidoideae</taxon>
        <taxon>Coptis</taxon>
    </lineage>
</organism>
<dbReference type="InterPro" id="IPR036020">
    <property type="entry name" value="WW_dom_sf"/>
</dbReference>
<feature type="region of interest" description="Disordered" evidence="4">
    <location>
        <begin position="396"/>
        <end position="424"/>
    </location>
</feature>
<dbReference type="SMART" id="SM00456">
    <property type="entry name" value="WW"/>
    <property type="match status" value="1"/>
</dbReference>
<dbReference type="Pfam" id="PF00076">
    <property type="entry name" value="RRM_1"/>
    <property type="match status" value="1"/>
</dbReference>
<dbReference type="PROSITE" id="PS01159">
    <property type="entry name" value="WW_DOMAIN_1"/>
    <property type="match status" value="1"/>
</dbReference>
<dbReference type="SMART" id="SM00360">
    <property type="entry name" value="RRM"/>
    <property type="match status" value="2"/>
</dbReference>
<evidence type="ECO:0000313" key="8">
    <source>
        <dbReference type="Proteomes" id="UP000631114"/>
    </source>
</evidence>
<feature type="compositionally biased region" description="Polar residues" evidence="4">
    <location>
        <begin position="572"/>
        <end position="598"/>
    </location>
</feature>
<evidence type="ECO:0000256" key="1">
    <source>
        <dbReference type="ARBA" id="ARBA00022737"/>
    </source>
</evidence>
<dbReference type="PANTHER" id="PTHR24012">
    <property type="entry name" value="RNA BINDING PROTEIN"/>
    <property type="match status" value="1"/>
</dbReference>
<dbReference type="InterPro" id="IPR001202">
    <property type="entry name" value="WW_dom"/>
</dbReference>
<dbReference type="CDD" id="cd00201">
    <property type="entry name" value="WW"/>
    <property type="match status" value="1"/>
</dbReference>
<accession>A0A835HA31</accession>
<dbReference type="PROSITE" id="PS50020">
    <property type="entry name" value="WW_DOMAIN_2"/>
    <property type="match status" value="1"/>
</dbReference>
<dbReference type="Gene3D" id="3.30.70.330">
    <property type="match status" value="2"/>
</dbReference>
<protein>
    <recommendedName>
        <fullName evidence="9">Flowering time control protein FCA</fullName>
    </recommendedName>
</protein>
<dbReference type="SUPFAM" id="SSF51045">
    <property type="entry name" value="WW domain"/>
    <property type="match status" value="1"/>
</dbReference>
<dbReference type="AlphaFoldDB" id="A0A835HA31"/>
<feature type="domain" description="RRM" evidence="6">
    <location>
        <begin position="216"/>
        <end position="296"/>
    </location>
</feature>
<proteinExistence type="predicted"/>
<evidence type="ECO:0000256" key="2">
    <source>
        <dbReference type="ARBA" id="ARBA00022884"/>
    </source>
</evidence>
<feature type="domain" description="RRM" evidence="6">
    <location>
        <begin position="26"/>
        <end position="150"/>
    </location>
</feature>
<dbReference type="GO" id="GO:0003723">
    <property type="term" value="F:RNA binding"/>
    <property type="evidence" value="ECO:0007669"/>
    <property type="project" value="UniProtKB-UniRule"/>
</dbReference>
<feature type="domain" description="WW" evidence="5">
    <location>
        <begin position="597"/>
        <end position="630"/>
    </location>
</feature>
<dbReference type="InterPro" id="IPR035979">
    <property type="entry name" value="RBD_domain_sf"/>
</dbReference>
<name>A0A835HA31_9MAGN</name>
<reference evidence="7 8" key="1">
    <citation type="submission" date="2020-10" db="EMBL/GenBank/DDBJ databases">
        <title>The Coptis chinensis genome and diversification of protoberbering-type alkaloids.</title>
        <authorList>
            <person name="Wang B."/>
            <person name="Shu S."/>
            <person name="Song C."/>
            <person name="Liu Y."/>
        </authorList>
    </citation>
    <scope>NUCLEOTIDE SEQUENCE [LARGE SCALE GENOMIC DNA]</scope>
    <source>
        <strain evidence="7">HL-2020</strain>
        <tissue evidence="7">Leaf</tissue>
    </source>
</reference>
<keyword evidence="1" id="KW-0677">Repeat</keyword>
<evidence type="ECO:0000256" key="4">
    <source>
        <dbReference type="SAM" id="MobiDB-lite"/>
    </source>
</evidence>
<feature type="compositionally biased region" description="Basic and acidic residues" evidence="4">
    <location>
        <begin position="396"/>
        <end position="413"/>
    </location>
</feature>
<gene>
    <name evidence="7" type="ORF">IFM89_030492</name>
</gene>
<evidence type="ECO:0000256" key="3">
    <source>
        <dbReference type="PROSITE-ProRule" id="PRU00176"/>
    </source>
</evidence>
<dbReference type="EMBL" id="JADFTS010000008">
    <property type="protein sequence ID" value="KAF9594363.1"/>
    <property type="molecule type" value="Genomic_DNA"/>
</dbReference>